<keyword evidence="1" id="KW-0540">Nuclease</keyword>
<dbReference type="PANTHER" id="PTHR12302">
    <property type="entry name" value="EBNA2 BINDING PROTEIN P100"/>
    <property type="match status" value="1"/>
</dbReference>
<dbReference type="GO" id="GO:0003676">
    <property type="term" value="F:nucleic acid binding"/>
    <property type="evidence" value="ECO:0007669"/>
    <property type="project" value="InterPro"/>
</dbReference>
<keyword evidence="3" id="KW-0378">Hydrolase</keyword>
<sequence>MRMGRLTILFLYFFFNLSEAKTAVFDFQVQVNLKNQTFTAKVIRILDGDTMEVLYQNTPIKIRLAHIDCPEKRGSQPFGNNAKIALSDLCFGQIVTVQGEKYDRYKRLIAVIINVKKQVVNQEMIKQGMAWHFKKYSTNQVYANLEIEARRKKIGLWQDSNAVAPWAWRKVKHKKKF</sequence>
<feature type="chain" id="PRO_5020982513" evidence="4">
    <location>
        <begin position="21"/>
        <end position="177"/>
    </location>
</feature>
<dbReference type="Gene3D" id="2.40.50.90">
    <property type="match status" value="1"/>
</dbReference>
<dbReference type="PROSITE" id="PS50830">
    <property type="entry name" value="TNASE_3"/>
    <property type="match status" value="1"/>
</dbReference>
<dbReference type="AlphaFoldDB" id="A0A4R5MQM5"/>
<dbReference type="GO" id="GO:0016787">
    <property type="term" value="F:hydrolase activity"/>
    <property type="evidence" value="ECO:0007669"/>
    <property type="project" value="UniProtKB-KW"/>
</dbReference>
<accession>A0A4R5MQM5</accession>
<dbReference type="GO" id="GO:0004519">
    <property type="term" value="F:endonuclease activity"/>
    <property type="evidence" value="ECO:0007669"/>
    <property type="project" value="UniProtKB-KW"/>
</dbReference>
<dbReference type="OrthoDB" id="9805504at2"/>
<feature type="domain" description="TNase-like" evidence="5">
    <location>
        <begin position="36"/>
        <end position="159"/>
    </location>
</feature>
<protein>
    <submittedName>
        <fullName evidence="6">Thermonuclease family protein</fullName>
    </submittedName>
</protein>
<dbReference type="Proteomes" id="UP000295668">
    <property type="component" value="Unassembled WGS sequence"/>
</dbReference>
<evidence type="ECO:0000313" key="7">
    <source>
        <dbReference type="Proteomes" id="UP000295668"/>
    </source>
</evidence>
<dbReference type="SUPFAM" id="SSF50199">
    <property type="entry name" value="Staphylococcal nuclease"/>
    <property type="match status" value="1"/>
</dbReference>
<dbReference type="Pfam" id="PF00565">
    <property type="entry name" value="SNase"/>
    <property type="match status" value="1"/>
</dbReference>
<comment type="caution">
    <text evidence="6">The sequence shown here is derived from an EMBL/GenBank/DDBJ whole genome shotgun (WGS) entry which is preliminary data.</text>
</comment>
<name>A0A4R5MQM5_9SPHI</name>
<dbReference type="SMART" id="SM00318">
    <property type="entry name" value="SNc"/>
    <property type="match status" value="1"/>
</dbReference>
<keyword evidence="7" id="KW-1185">Reference proteome</keyword>
<evidence type="ECO:0000256" key="3">
    <source>
        <dbReference type="ARBA" id="ARBA00022801"/>
    </source>
</evidence>
<keyword evidence="4" id="KW-0732">Signal</keyword>
<dbReference type="InterPro" id="IPR002071">
    <property type="entry name" value="Thermonucl_AS"/>
</dbReference>
<dbReference type="PANTHER" id="PTHR12302:SF3">
    <property type="entry name" value="SERINE_THREONINE-PROTEIN KINASE 31"/>
    <property type="match status" value="1"/>
</dbReference>
<proteinExistence type="predicted"/>
<evidence type="ECO:0000256" key="2">
    <source>
        <dbReference type="ARBA" id="ARBA00022759"/>
    </source>
</evidence>
<dbReference type="PROSITE" id="PS01123">
    <property type="entry name" value="TNASE_1"/>
    <property type="match status" value="1"/>
</dbReference>
<organism evidence="6 7">
    <name type="scientific">Pedobacter changchengzhani</name>
    <dbReference type="NCBI Taxonomy" id="2529274"/>
    <lineage>
        <taxon>Bacteria</taxon>
        <taxon>Pseudomonadati</taxon>
        <taxon>Bacteroidota</taxon>
        <taxon>Sphingobacteriia</taxon>
        <taxon>Sphingobacteriales</taxon>
        <taxon>Sphingobacteriaceae</taxon>
        <taxon>Pedobacter</taxon>
    </lineage>
</organism>
<evidence type="ECO:0000256" key="1">
    <source>
        <dbReference type="ARBA" id="ARBA00022722"/>
    </source>
</evidence>
<reference evidence="6 7" key="1">
    <citation type="submission" date="2019-02" db="EMBL/GenBank/DDBJ databases">
        <title>Pedobacter sp. nov., a novel speices isolated from soil of pinguins habitat in Antarcitica.</title>
        <authorList>
            <person name="He R.-H."/>
        </authorList>
    </citation>
    <scope>NUCLEOTIDE SEQUENCE [LARGE SCALE GENOMIC DNA]</scope>
    <source>
        <strain evidence="6 7">E01020</strain>
    </source>
</reference>
<keyword evidence="2" id="KW-0255">Endonuclease</keyword>
<evidence type="ECO:0000259" key="5">
    <source>
        <dbReference type="PROSITE" id="PS50830"/>
    </source>
</evidence>
<evidence type="ECO:0000313" key="6">
    <source>
        <dbReference type="EMBL" id="TDG37559.1"/>
    </source>
</evidence>
<evidence type="ECO:0000256" key="4">
    <source>
        <dbReference type="SAM" id="SignalP"/>
    </source>
</evidence>
<dbReference type="EMBL" id="SJCY01000001">
    <property type="protein sequence ID" value="TDG37559.1"/>
    <property type="molecule type" value="Genomic_DNA"/>
</dbReference>
<feature type="signal peptide" evidence="4">
    <location>
        <begin position="1"/>
        <end position="20"/>
    </location>
</feature>
<dbReference type="InterPro" id="IPR016071">
    <property type="entry name" value="Staphylococal_nuclease_OB-fold"/>
</dbReference>
<dbReference type="InterPro" id="IPR035437">
    <property type="entry name" value="SNase_OB-fold_sf"/>
</dbReference>
<gene>
    <name evidence="6" type="ORF">EZJ43_00235</name>
</gene>